<evidence type="ECO:0000313" key="3">
    <source>
        <dbReference type="Ensembl" id="ENSTNIP00000006214.1"/>
    </source>
</evidence>
<dbReference type="Pfam" id="PF09058">
    <property type="entry name" value="L27_1"/>
    <property type="match status" value="1"/>
</dbReference>
<feature type="compositionally biased region" description="Low complexity" evidence="1">
    <location>
        <begin position="83"/>
        <end position="103"/>
    </location>
</feature>
<reference evidence="4" key="1">
    <citation type="journal article" date="2004" name="Nature">
        <title>Genome duplication in the teleost fish Tetraodon nigroviridis reveals the early vertebrate proto-karyotype.</title>
        <authorList>
            <person name="Jaillon O."/>
            <person name="Aury J.-M."/>
            <person name="Brunet F."/>
            <person name="Petit J.-L."/>
            <person name="Stange-Thomann N."/>
            <person name="Mauceli E."/>
            <person name="Bouneau L."/>
            <person name="Fischer C."/>
            <person name="Ozouf-Costaz C."/>
            <person name="Bernot A."/>
            <person name="Nicaud S."/>
            <person name="Jaffe D."/>
            <person name="Fisher S."/>
            <person name="Lutfalla G."/>
            <person name="Dossat C."/>
            <person name="Segurens B."/>
            <person name="Dasilva C."/>
            <person name="Salanoubat M."/>
            <person name="Levy M."/>
            <person name="Boudet N."/>
            <person name="Castellano S."/>
            <person name="Anthouard V."/>
            <person name="Jubin C."/>
            <person name="Castelli V."/>
            <person name="Katinka M."/>
            <person name="Vacherie B."/>
            <person name="Biemont C."/>
            <person name="Skalli Z."/>
            <person name="Cattolico L."/>
            <person name="Poulain J."/>
            <person name="De Berardinis V."/>
            <person name="Cruaud C."/>
            <person name="Duprat S."/>
            <person name="Brottier P."/>
            <person name="Coutanceau J.-P."/>
            <person name="Gouzy J."/>
            <person name="Parra G."/>
            <person name="Lardier G."/>
            <person name="Chapple C."/>
            <person name="McKernan K.J."/>
            <person name="McEwan P."/>
            <person name="Bosak S."/>
            <person name="Kellis M."/>
            <person name="Volff J.-N."/>
            <person name="Guigo R."/>
            <person name="Zody M.C."/>
            <person name="Mesirov J."/>
            <person name="Lindblad-Toh K."/>
            <person name="Birren B."/>
            <person name="Nusbaum C."/>
            <person name="Kahn D."/>
            <person name="Robinson-Rechavi M."/>
            <person name="Laudet V."/>
            <person name="Schachter V."/>
            <person name="Quetier F."/>
            <person name="Saurin W."/>
            <person name="Scarpelli C."/>
            <person name="Wincker P."/>
            <person name="Lander E.S."/>
            <person name="Weissenbach J."/>
            <person name="Roest Crollius H."/>
        </authorList>
    </citation>
    <scope>NUCLEOTIDE SEQUENCE [LARGE SCALE GENOMIC DNA]</scope>
</reference>
<evidence type="ECO:0000313" key="4">
    <source>
        <dbReference type="Proteomes" id="UP000007303"/>
    </source>
</evidence>
<sequence length="189" mass="21251">MLLSLLDAQRALILLEGYQTKLHRTEDQQLRHSIQRVINIFQSNLFQALIDIQEFYEVTLLDSQRWAETSKVADSPAPVTLWDLSSLQSPPSSDGPPSFGTSTQPLWQQRYRPHDEDSSPQDQNLDQDQSAPQLTEEPEGAELVQVAEKSLFQIQNVHGYVSHTHISPMKVDPASPPPRHLSLPVPASP</sequence>
<dbReference type="STRING" id="99883.ENSTNIP00000006214"/>
<dbReference type="Ensembl" id="ENSTNIT00000006362.1">
    <property type="protein sequence ID" value="ENSTNIP00000006214.1"/>
    <property type="gene ID" value="ENSTNIG00000003620.1"/>
</dbReference>
<dbReference type="SMART" id="SM00569">
    <property type="entry name" value="L27"/>
    <property type="match status" value="1"/>
</dbReference>
<dbReference type="Gene3D" id="1.10.287.470">
    <property type="entry name" value="Helix hairpin bin"/>
    <property type="match status" value="1"/>
</dbReference>
<keyword evidence="4" id="KW-1185">Reference proteome</keyword>
<feature type="region of interest" description="Disordered" evidence="1">
    <location>
        <begin position="167"/>
        <end position="189"/>
    </location>
</feature>
<dbReference type="InterPro" id="IPR004172">
    <property type="entry name" value="L27_dom"/>
</dbReference>
<dbReference type="GeneTree" id="ENSGT00940000164867"/>
<dbReference type="PROSITE" id="PS51022">
    <property type="entry name" value="L27"/>
    <property type="match status" value="1"/>
</dbReference>
<reference evidence="3" key="3">
    <citation type="submission" date="2025-09" db="UniProtKB">
        <authorList>
            <consortium name="Ensembl"/>
        </authorList>
    </citation>
    <scope>IDENTIFICATION</scope>
</reference>
<dbReference type="SUPFAM" id="SSF101288">
    <property type="entry name" value="L27 domain"/>
    <property type="match status" value="1"/>
</dbReference>
<organism evidence="3 4">
    <name type="scientific">Tetraodon nigroviridis</name>
    <name type="common">Spotted green pufferfish</name>
    <name type="synonym">Chelonodon nigroviridis</name>
    <dbReference type="NCBI Taxonomy" id="99883"/>
    <lineage>
        <taxon>Eukaryota</taxon>
        <taxon>Metazoa</taxon>
        <taxon>Chordata</taxon>
        <taxon>Craniata</taxon>
        <taxon>Vertebrata</taxon>
        <taxon>Euteleostomi</taxon>
        <taxon>Actinopterygii</taxon>
        <taxon>Neopterygii</taxon>
        <taxon>Teleostei</taxon>
        <taxon>Neoteleostei</taxon>
        <taxon>Acanthomorphata</taxon>
        <taxon>Eupercaria</taxon>
        <taxon>Tetraodontiformes</taxon>
        <taxon>Tetradontoidea</taxon>
        <taxon>Tetraodontidae</taxon>
        <taxon>Tetraodon</taxon>
    </lineage>
</organism>
<dbReference type="HOGENOM" id="CLU_1506768_0_0_1"/>
<evidence type="ECO:0000256" key="1">
    <source>
        <dbReference type="SAM" id="MobiDB-lite"/>
    </source>
</evidence>
<dbReference type="InParanoid" id="H3CD91"/>
<reference evidence="3" key="2">
    <citation type="submission" date="2025-08" db="UniProtKB">
        <authorList>
            <consortium name="Ensembl"/>
        </authorList>
    </citation>
    <scope>IDENTIFICATION</scope>
</reference>
<dbReference type="AlphaFoldDB" id="H3CD91"/>
<dbReference type="InterPro" id="IPR015143">
    <property type="entry name" value="L27_1"/>
</dbReference>
<feature type="compositionally biased region" description="Polar residues" evidence="1">
    <location>
        <begin position="120"/>
        <end position="133"/>
    </location>
</feature>
<evidence type="ECO:0000259" key="2">
    <source>
        <dbReference type="PROSITE" id="PS51022"/>
    </source>
</evidence>
<proteinExistence type="predicted"/>
<dbReference type="InterPro" id="IPR036892">
    <property type="entry name" value="L27_dom_sf"/>
</dbReference>
<dbReference type="SMART" id="SM01277">
    <property type="entry name" value="MAGUK_N_PEST"/>
    <property type="match status" value="1"/>
</dbReference>
<protein>
    <recommendedName>
        <fullName evidence="2">L27 domain-containing protein</fullName>
    </recommendedName>
</protein>
<accession>H3CD91</accession>
<dbReference type="InterPro" id="IPR019590">
    <property type="entry name" value="DLG1_PEST_dom"/>
</dbReference>
<feature type="domain" description="L27" evidence="2">
    <location>
        <begin position="4"/>
        <end position="64"/>
    </location>
</feature>
<name>H3CD91_TETNG</name>
<dbReference type="Pfam" id="PF10608">
    <property type="entry name" value="MAGUK_N_PEST"/>
    <property type="match status" value="1"/>
</dbReference>
<dbReference type="Proteomes" id="UP000007303">
    <property type="component" value="Unassembled WGS sequence"/>
</dbReference>
<feature type="region of interest" description="Disordered" evidence="1">
    <location>
        <begin position="83"/>
        <end position="140"/>
    </location>
</feature>